<keyword evidence="1" id="KW-0732">Signal</keyword>
<dbReference type="GO" id="GO:0009228">
    <property type="term" value="P:thiamine biosynthetic process"/>
    <property type="evidence" value="ECO:0007669"/>
    <property type="project" value="InterPro"/>
</dbReference>
<dbReference type="RefSeq" id="WP_052159448.1">
    <property type="nucleotide sequence ID" value="NZ_CAXOKM010000007.1"/>
</dbReference>
<gene>
    <name evidence="3" type="ORF">DF183_02075</name>
</gene>
<dbReference type="Proteomes" id="UP000245216">
    <property type="component" value="Unassembled WGS sequence"/>
</dbReference>
<dbReference type="PANTHER" id="PTHR31528:SF15">
    <property type="entry name" value="RIBOFLAVIN-BINDING PROTEIN RIBY"/>
    <property type="match status" value="1"/>
</dbReference>
<reference evidence="3 4" key="1">
    <citation type="submission" date="2018-05" db="EMBL/GenBank/DDBJ databases">
        <title>Genome Sequence of an Efficient Indole-Degrading Bacterium, Alcaligenes sp.YBY.</title>
        <authorList>
            <person name="Yang B."/>
        </authorList>
    </citation>
    <scope>NUCLEOTIDE SEQUENCE [LARGE SCALE GENOMIC DNA]</scope>
    <source>
        <strain evidence="3 4">YBY</strain>
    </source>
</reference>
<feature type="chain" id="PRO_5015637726" evidence="1">
    <location>
        <begin position="29"/>
        <end position="336"/>
    </location>
</feature>
<dbReference type="Pfam" id="PF09084">
    <property type="entry name" value="NMT1"/>
    <property type="match status" value="1"/>
</dbReference>
<dbReference type="PANTHER" id="PTHR31528">
    <property type="entry name" value="4-AMINO-5-HYDROXYMETHYL-2-METHYLPYRIMIDINE PHOSPHATE SYNTHASE THI11-RELATED"/>
    <property type="match status" value="1"/>
</dbReference>
<dbReference type="EMBL" id="QEXO01000001">
    <property type="protein sequence ID" value="PWE15541.1"/>
    <property type="molecule type" value="Genomic_DNA"/>
</dbReference>
<dbReference type="InterPro" id="IPR027939">
    <property type="entry name" value="NMT1/THI5"/>
</dbReference>
<keyword evidence="3" id="KW-0808">Transferase</keyword>
<sequence length="336" mass="35857">MNRRKFLVYSAGALGAMSLPLSASVAFAKARGTYTYLTPFTLSLAFAPVLYASASGGFDKLDVNVKVEVGRGAGQAIQLVAAKQVEAGRTGGANYLSARAQDNSDVLAFGTVSQISPFVVISSQSHPVRDVKELAGKVVGVASFGGSMEATLNLMLAKAGVDPKSVRRERVADGPASFAMVEAGRIAAFFGNASTVSRLRAAELPLVALPVDDGVPGQVYVASEEDLESNREQHVAFLQGTRSAILAMADMDDAQLLEVIRTIARRFDVPGIEKEDIALGDLKGNRELWLAHGKENVLRNVPEQWDEATRLLQGAGLMKETSRQLYTNAIWESTVV</sequence>
<dbReference type="GeneID" id="96774007"/>
<evidence type="ECO:0000259" key="2">
    <source>
        <dbReference type="Pfam" id="PF09084"/>
    </source>
</evidence>
<organism evidence="3 4">
    <name type="scientific">Alcaligenes faecalis</name>
    <dbReference type="NCBI Taxonomy" id="511"/>
    <lineage>
        <taxon>Bacteria</taxon>
        <taxon>Pseudomonadati</taxon>
        <taxon>Pseudomonadota</taxon>
        <taxon>Betaproteobacteria</taxon>
        <taxon>Burkholderiales</taxon>
        <taxon>Alcaligenaceae</taxon>
        <taxon>Alcaligenes</taxon>
    </lineage>
</organism>
<evidence type="ECO:0000256" key="1">
    <source>
        <dbReference type="SAM" id="SignalP"/>
    </source>
</evidence>
<dbReference type="GO" id="GO:0016740">
    <property type="term" value="F:transferase activity"/>
    <property type="evidence" value="ECO:0007669"/>
    <property type="project" value="UniProtKB-KW"/>
</dbReference>
<proteinExistence type="predicted"/>
<dbReference type="Gene3D" id="3.40.190.10">
    <property type="entry name" value="Periplasmic binding protein-like II"/>
    <property type="match status" value="2"/>
</dbReference>
<dbReference type="STRING" id="511.UZ73_02820"/>
<dbReference type="SUPFAM" id="SSF53850">
    <property type="entry name" value="Periplasmic binding protein-like II"/>
    <property type="match status" value="1"/>
</dbReference>
<reference evidence="3 4" key="2">
    <citation type="submission" date="2018-05" db="EMBL/GenBank/DDBJ databases">
        <authorList>
            <person name="Lanie J.A."/>
            <person name="Ng W.-L."/>
            <person name="Kazmierczak K.M."/>
            <person name="Andrzejewski T.M."/>
            <person name="Davidsen T.M."/>
            <person name="Wayne K.J."/>
            <person name="Tettelin H."/>
            <person name="Glass J.I."/>
            <person name="Rusch D."/>
            <person name="Podicherti R."/>
            <person name="Tsui H.-C.T."/>
            <person name="Winkler M.E."/>
        </authorList>
    </citation>
    <scope>NUCLEOTIDE SEQUENCE [LARGE SCALE GENOMIC DNA]</scope>
    <source>
        <strain evidence="3 4">YBY</strain>
    </source>
</reference>
<comment type="caution">
    <text evidence="3">The sequence shown here is derived from an EMBL/GenBank/DDBJ whole genome shotgun (WGS) entry which is preliminary data.</text>
</comment>
<dbReference type="AlphaFoldDB" id="A0A2U2BNE5"/>
<feature type="signal peptide" evidence="1">
    <location>
        <begin position="1"/>
        <end position="28"/>
    </location>
</feature>
<evidence type="ECO:0000313" key="4">
    <source>
        <dbReference type="Proteomes" id="UP000245216"/>
    </source>
</evidence>
<accession>A0A2U2BNE5</accession>
<dbReference type="PROSITE" id="PS51318">
    <property type="entry name" value="TAT"/>
    <property type="match status" value="1"/>
</dbReference>
<feature type="domain" description="SsuA/THI5-like" evidence="2">
    <location>
        <begin position="46"/>
        <end position="249"/>
    </location>
</feature>
<dbReference type="InterPro" id="IPR006311">
    <property type="entry name" value="TAT_signal"/>
</dbReference>
<name>A0A2U2BNE5_ALCFA</name>
<dbReference type="InterPro" id="IPR015168">
    <property type="entry name" value="SsuA/THI5"/>
</dbReference>
<evidence type="ECO:0000313" key="3">
    <source>
        <dbReference type="EMBL" id="PWE15541.1"/>
    </source>
</evidence>
<protein>
    <submittedName>
        <fullName evidence="3">Myristoyl transferase</fullName>
    </submittedName>
</protein>